<dbReference type="PANTHER" id="PTHR10947">
    <property type="entry name" value="PHENYLALANYL-TRNA SYNTHETASE BETA CHAIN AND LEUCINE-RICH REPEAT-CONTAINING PROTEIN 47"/>
    <property type="match status" value="1"/>
</dbReference>
<dbReference type="InterPro" id="IPR009061">
    <property type="entry name" value="DNA-bd_dom_put_sf"/>
</dbReference>
<keyword evidence="21" id="KW-1185">Reference proteome</keyword>
<keyword evidence="12 15" id="KW-0648">Protein biosynthesis</keyword>
<keyword evidence="4 15" id="KW-0963">Cytoplasm</keyword>
<dbReference type="Gene3D" id="3.30.930.10">
    <property type="entry name" value="Bira Bifunctional Protein, Domain 2"/>
    <property type="match status" value="1"/>
</dbReference>
<dbReference type="InterPro" id="IPR012340">
    <property type="entry name" value="NA-bd_OB-fold"/>
</dbReference>
<dbReference type="SUPFAM" id="SSF50249">
    <property type="entry name" value="Nucleic acid-binding proteins"/>
    <property type="match status" value="1"/>
</dbReference>
<feature type="domain" description="B5" evidence="19">
    <location>
        <begin position="421"/>
        <end position="496"/>
    </location>
</feature>
<dbReference type="AlphaFoldDB" id="A0A7K0J9H8"/>
<sequence>MKVPMSWLRAMVNLPDGTTTNDVAQALTSHTATVEKVDVIGGELTGPIIIGHILSSVPEPQKNGKIINWCRVDVGPRYNAEGHPKNAEEGVEGRGIICGAPNAVEGAWVVVSLPGAVLPGGFAISARKTYGHMSDGMLCASDELGIGFDHTGIITLPPSVEGHQLIPGENALPILGVPEEVLDVDVTPDIGYCLSMRGIAREVAHAMSVHFRDPYDEEPIGPTQGPVAVDVQSDACSQFIALPVSNVNPDAPTPRFMSDRITRAGMRPINLAVDITNYVMLESGQPLHAYDANKVSGTIVVRKAHEGEHLVTLDDTDRLLDPDDLVIADDSGAIGLAGVMGGAATEMTGESTSIILEGAHFDPMTVARAYRRHKLGSEASRRFERGVDPVCAHSAAVRAAELLVEYGGATVGEPTVVGEVPEMPHQTMSADLPSRILGTKVAPEEVIEILTRSGVKVTALGDSLTLVAPTWRPDLVDAYDYVEEIGRKIGFDRIEPALAPSLGARGLTKAQQGRRRVLRSVVDAGFVELITLPFMADKDLDVLGIGADDVRHSTVKLANPLDDTHPYLRTTLLPGLFHAVATNMSRSQEDLAVFESGAVFRAVSTGPAPRPSVEKRPSDDVLAEIDAALPAQPRMLAAVICGKWLPDRWDGQSVKADWRHAVLVAEKAAEALGVTLVRKADHHAPWHPGRCAALIVDGTTIGYAGELHPTVVSKAGLPQRTCAVELDLDALVAAAPQGGEVTAISSFPVAKEDVAVVVDESVAAEDVRQALIEGAGPLLESVELFDVYEGEQVGDKRKSLAFNLRLRAADRTLTDAEAAEARDAAVARAEECCGAQLRS</sequence>
<dbReference type="Gene3D" id="3.50.40.10">
    <property type="entry name" value="Phenylalanyl-trna Synthetase, Chain B, domain 3"/>
    <property type="match status" value="1"/>
</dbReference>
<dbReference type="SUPFAM" id="SSF54991">
    <property type="entry name" value="Anticodon-binding domain of PheRS"/>
    <property type="match status" value="1"/>
</dbReference>
<dbReference type="GO" id="GO:0000287">
    <property type="term" value="F:magnesium ion binding"/>
    <property type="evidence" value="ECO:0007669"/>
    <property type="project" value="UniProtKB-UniRule"/>
</dbReference>
<evidence type="ECO:0000256" key="5">
    <source>
        <dbReference type="ARBA" id="ARBA00022555"/>
    </source>
</evidence>
<evidence type="ECO:0000313" key="21">
    <source>
        <dbReference type="Proteomes" id="UP000466104"/>
    </source>
</evidence>
<protein>
    <recommendedName>
        <fullName evidence="15">Phenylalanine--tRNA ligase beta subunit</fullName>
        <ecNumber evidence="15">6.1.1.20</ecNumber>
    </recommendedName>
    <alternativeName>
        <fullName evidence="15">Phenylalanyl-tRNA synthetase beta subunit</fullName>
        <shortName evidence="15">PheRS</shortName>
    </alternativeName>
</protein>
<dbReference type="SUPFAM" id="SSF55681">
    <property type="entry name" value="Class II aaRS and biotin synthetases"/>
    <property type="match status" value="1"/>
</dbReference>
<dbReference type="GO" id="GO:0004826">
    <property type="term" value="F:phenylalanine-tRNA ligase activity"/>
    <property type="evidence" value="ECO:0007669"/>
    <property type="project" value="UniProtKB-UniRule"/>
</dbReference>
<evidence type="ECO:0000256" key="7">
    <source>
        <dbReference type="ARBA" id="ARBA00022723"/>
    </source>
</evidence>
<dbReference type="Pfam" id="PF03483">
    <property type="entry name" value="B3_4"/>
    <property type="match status" value="1"/>
</dbReference>
<comment type="similarity">
    <text evidence="2 15">Belongs to the phenylalanyl-tRNA synthetase beta subunit family. Type 1 subfamily.</text>
</comment>
<keyword evidence="9 15" id="KW-0067">ATP-binding</keyword>
<evidence type="ECO:0000256" key="14">
    <source>
        <dbReference type="ARBA" id="ARBA00049255"/>
    </source>
</evidence>
<comment type="catalytic activity">
    <reaction evidence="14 15">
        <text>tRNA(Phe) + L-phenylalanine + ATP = L-phenylalanyl-tRNA(Phe) + AMP + diphosphate + H(+)</text>
        <dbReference type="Rhea" id="RHEA:19413"/>
        <dbReference type="Rhea" id="RHEA-COMP:9668"/>
        <dbReference type="Rhea" id="RHEA-COMP:9699"/>
        <dbReference type="ChEBI" id="CHEBI:15378"/>
        <dbReference type="ChEBI" id="CHEBI:30616"/>
        <dbReference type="ChEBI" id="CHEBI:33019"/>
        <dbReference type="ChEBI" id="CHEBI:58095"/>
        <dbReference type="ChEBI" id="CHEBI:78442"/>
        <dbReference type="ChEBI" id="CHEBI:78531"/>
        <dbReference type="ChEBI" id="CHEBI:456215"/>
        <dbReference type="EC" id="6.1.1.20"/>
    </reaction>
</comment>
<evidence type="ECO:0000256" key="8">
    <source>
        <dbReference type="ARBA" id="ARBA00022741"/>
    </source>
</evidence>
<dbReference type="CDD" id="cd02796">
    <property type="entry name" value="tRNA_bind_bactPheRS"/>
    <property type="match status" value="1"/>
</dbReference>
<dbReference type="PANTHER" id="PTHR10947:SF0">
    <property type="entry name" value="PHENYLALANINE--TRNA LIGASE BETA SUBUNIT"/>
    <property type="match status" value="1"/>
</dbReference>
<evidence type="ECO:0000256" key="4">
    <source>
        <dbReference type="ARBA" id="ARBA00022490"/>
    </source>
</evidence>
<dbReference type="RefSeq" id="WP_154564562.1">
    <property type="nucleotide sequence ID" value="NZ_VUMG01000004.1"/>
</dbReference>
<evidence type="ECO:0000256" key="13">
    <source>
        <dbReference type="ARBA" id="ARBA00023146"/>
    </source>
</evidence>
<keyword evidence="7 15" id="KW-0479">Metal-binding</keyword>
<evidence type="ECO:0000313" key="20">
    <source>
        <dbReference type="EMBL" id="MSS46408.1"/>
    </source>
</evidence>
<feature type="binding site" evidence="15">
    <location>
        <position position="483"/>
    </location>
    <ligand>
        <name>Mg(2+)</name>
        <dbReference type="ChEBI" id="CHEBI:18420"/>
        <note>shared with alpha subunit</note>
    </ligand>
</feature>
<dbReference type="Pfam" id="PF03147">
    <property type="entry name" value="FDX-ACB"/>
    <property type="match status" value="1"/>
</dbReference>
<dbReference type="EC" id="6.1.1.20" evidence="15"/>
<dbReference type="InterPro" id="IPR005146">
    <property type="entry name" value="B3/B4_tRNA-bd"/>
</dbReference>
<dbReference type="Proteomes" id="UP000466104">
    <property type="component" value="Unassembled WGS sequence"/>
</dbReference>
<name>A0A7K0J9H8_9ACTN</name>
<evidence type="ECO:0000256" key="11">
    <source>
        <dbReference type="ARBA" id="ARBA00022884"/>
    </source>
</evidence>
<keyword evidence="10 15" id="KW-0460">Magnesium</keyword>
<evidence type="ECO:0000256" key="16">
    <source>
        <dbReference type="PROSITE-ProRule" id="PRU00209"/>
    </source>
</evidence>
<dbReference type="PROSITE" id="PS50886">
    <property type="entry name" value="TRBD"/>
    <property type="match status" value="1"/>
</dbReference>
<dbReference type="GO" id="GO:0005524">
    <property type="term" value="F:ATP binding"/>
    <property type="evidence" value="ECO:0007669"/>
    <property type="project" value="UniProtKB-UniRule"/>
</dbReference>
<dbReference type="GO" id="GO:0009328">
    <property type="term" value="C:phenylalanine-tRNA ligase complex"/>
    <property type="evidence" value="ECO:0007669"/>
    <property type="project" value="TreeGrafter"/>
</dbReference>
<dbReference type="InterPro" id="IPR005147">
    <property type="entry name" value="tRNA_synthase_B5-dom"/>
</dbReference>
<dbReference type="GO" id="GO:0006432">
    <property type="term" value="P:phenylalanyl-tRNA aminoacylation"/>
    <property type="evidence" value="ECO:0007669"/>
    <property type="project" value="UniProtKB-UniRule"/>
</dbReference>
<evidence type="ECO:0000259" key="17">
    <source>
        <dbReference type="PROSITE" id="PS50886"/>
    </source>
</evidence>
<comment type="subunit">
    <text evidence="3 15">Tetramer of two alpha and two beta subunits.</text>
</comment>
<gene>
    <name evidence="15" type="primary">pheT</name>
    <name evidence="20" type="ORF">FYJ43_10350</name>
</gene>
<dbReference type="Gene3D" id="3.30.56.10">
    <property type="match status" value="2"/>
</dbReference>
<dbReference type="GO" id="GO:0000049">
    <property type="term" value="F:tRNA binding"/>
    <property type="evidence" value="ECO:0007669"/>
    <property type="project" value="UniProtKB-UniRule"/>
</dbReference>
<accession>A0A7K0J9H8</accession>
<keyword evidence="13 15" id="KW-0030">Aminoacyl-tRNA synthetase</keyword>
<keyword evidence="6 15" id="KW-0436">Ligase</keyword>
<dbReference type="InterPro" id="IPR045864">
    <property type="entry name" value="aa-tRNA-synth_II/BPL/LPL"/>
</dbReference>
<dbReference type="InterPro" id="IPR036690">
    <property type="entry name" value="Fdx_antiC-bd_sf"/>
</dbReference>
<comment type="caution">
    <text evidence="20">The sequence shown here is derived from an EMBL/GenBank/DDBJ whole genome shotgun (WGS) entry which is preliminary data.</text>
</comment>
<evidence type="ECO:0000256" key="3">
    <source>
        <dbReference type="ARBA" id="ARBA00011209"/>
    </source>
</evidence>
<evidence type="ECO:0000259" key="19">
    <source>
        <dbReference type="PROSITE" id="PS51483"/>
    </source>
</evidence>
<dbReference type="SUPFAM" id="SSF56037">
    <property type="entry name" value="PheT/TilS domain"/>
    <property type="match status" value="1"/>
</dbReference>
<keyword evidence="5 16" id="KW-0820">tRNA-binding</keyword>
<dbReference type="InterPro" id="IPR004532">
    <property type="entry name" value="Phe-tRNA-ligase_IIc_bsu_bact"/>
</dbReference>
<comment type="cofactor">
    <cofactor evidence="15">
        <name>Mg(2+)</name>
        <dbReference type="ChEBI" id="CHEBI:18420"/>
    </cofactor>
    <text evidence="15">Binds 2 magnesium ions per tetramer.</text>
</comment>
<evidence type="ECO:0000256" key="10">
    <source>
        <dbReference type="ARBA" id="ARBA00022842"/>
    </source>
</evidence>
<dbReference type="InterPro" id="IPR005121">
    <property type="entry name" value="Fdx_antiC-bd"/>
</dbReference>
<dbReference type="EMBL" id="VUMG01000004">
    <property type="protein sequence ID" value="MSS46408.1"/>
    <property type="molecule type" value="Genomic_DNA"/>
</dbReference>
<comment type="subcellular location">
    <subcellularLocation>
        <location evidence="1 15">Cytoplasm</location>
    </subcellularLocation>
</comment>
<dbReference type="SMART" id="SM00874">
    <property type="entry name" value="B5"/>
    <property type="match status" value="1"/>
</dbReference>
<dbReference type="FunFam" id="3.30.70.380:FF:000001">
    <property type="entry name" value="Phenylalanine--tRNA ligase beta subunit"/>
    <property type="match status" value="1"/>
</dbReference>
<dbReference type="Gene3D" id="2.40.50.140">
    <property type="entry name" value="Nucleic acid-binding proteins"/>
    <property type="match status" value="1"/>
</dbReference>
<dbReference type="InterPro" id="IPR033714">
    <property type="entry name" value="tRNA_bind_bactPheRS"/>
</dbReference>
<evidence type="ECO:0000256" key="2">
    <source>
        <dbReference type="ARBA" id="ARBA00008653"/>
    </source>
</evidence>
<keyword evidence="8 15" id="KW-0547">Nucleotide-binding</keyword>
<dbReference type="Pfam" id="PF03484">
    <property type="entry name" value="B5"/>
    <property type="match status" value="1"/>
</dbReference>
<evidence type="ECO:0000256" key="6">
    <source>
        <dbReference type="ARBA" id="ARBA00022598"/>
    </source>
</evidence>
<dbReference type="HAMAP" id="MF_00283">
    <property type="entry name" value="Phe_tRNA_synth_beta1"/>
    <property type="match status" value="1"/>
</dbReference>
<dbReference type="InterPro" id="IPR041616">
    <property type="entry name" value="PheRS_beta_core"/>
</dbReference>
<evidence type="ECO:0000259" key="18">
    <source>
        <dbReference type="PROSITE" id="PS51447"/>
    </source>
</evidence>
<dbReference type="InterPro" id="IPR002547">
    <property type="entry name" value="tRNA-bd_dom"/>
</dbReference>
<feature type="domain" description="FDX-ACB" evidence="18">
    <location>
        <begin position="745"/>
        <end position="838"/>
    </location>
</feature>
<dbReference type="PROSITE" id="PS51483">
    <property type="entry name" value="B5"/>
    <property type="match status" value="1"/>
</dbReference>
<reference evidence="20 21" key="1">
    <citation type="submission" date="2019-08" db="EMBL/GenBank/DDBJ databases">
        <title>In-depth cultivation of the pig gut microbiome towards novel bacterial diversity and tailored functional studies.</title>
        <authorList>
            <person name="Wylensek D."/>
            <person name="Hitch T.C.A."/>
            <person name="Clavel T."/>
        </authorList>
    </citation>
    <scope>NUCLEOTIDE SEQUENCE [LARGE SCALE GENOMIC DNA]</scope>
    <source>
        <strain evidence="20 21">WCA-380-WT-3A</strain>
    </source>
</reference>
<dbReference type="Pfam" id="PF17759">
    <property type="entry name" value="tRNA_synthFbeta"/>
    <property type="match status" value="1"/>
</dbReference>
<evidence type="ECO:0000256" key="1">
    <source>
        <dbReference type="ARBA" id="ARBA00004496"/>
    </source>
</evidence>
<dbReference type="SMART" id="SM00896">
    <property type="entry name" value="FDX-ACB"/>
    <property type="match status" value="1"/>
</dbReference>
<feature type="domain" description="TRNA-binding" evidence="17">
    <location>
        <begin position="42"/>
        <end position="166"/>
    </location>
</feature>
<organism evidence="20 21">
    <name type="scientific">Cutibacterium porci</name>
    <dbReference type="NCBI Taxonomy" id="2605781"/>
    <lineage>
        <taxon>Bacteria</taxon>
        <taxon>Bacillati</taxon>
        <taxon>Actinomycetota</taxon>
        <taxon>Actinomycetes</taxon>
        <taxon>Propionibacteriales</taxon>
        <taxon>Propionibacteriaceae</taxon>
        <taxon>Cutibacterium</taxon>
    </lineage>
</organism>
<keyword evidence="11 16" id="KW-0694">RNA-binding</keyword>
<dbReference type="PROSITE" id="PS51447">
    <property type="entry name" value="FDX_ACB"/>
    <property type="match status" value="1"/>
</dbReference>
<proteinExistence type="inferred from homology"/>
<dbReference type="SMART" id="SM00873">
    <property type="entry name" value="B3_4"/>
    <property type="match status" value="1"/>
</dbReference>
<evidence type="ECO:0000256" key="9">
    <source>
        <dbReference type="ARBA" id="ARBA00022840"/>
    </source>
</evidence>
<dbReference type="NCBIfam" id="TIGR00472">
    <property type="entry name" value="pheT_bact"/>
    <property type="match status" value="1"/>
</dbReference>
<dbReference type="Gene3D" id="3.30.70.380">
    <property type="entry name" value="Ferrodoxin-fold anticodon-binding domain"/>
    <property type="match status" value="1"/>
</dbReference>
<feature type="binding site" evidence="15">
    <location>
        <position position="474"/>
    </location>
    <ligand>
        <name>Mg(2+)</name>
        <dbReference type="ChEBI" id="CHEBI:18420"/>
        <note>shared with alpha subunit</note>
    </ligand>
</feature>
<dbReference type="CDD" id="cd00769">
    <property type="entry name" value="PheRS_beta_core"/>
    <property type="match status" value="1"/>
</dbReference>
<feature type="binding site" evidence="15">
    <location>
        <position position="484"/>
    </location>
    <ligand>
        <name>Mg(2+)</name>
        <dbReference type="ChEBI" id="CHEBI:18420"/>
        <note>shared with alpha subunit</note>
    </ligand>
</feature>
<dbReference type="SUPFAM" id="SSF46955">
    <property type="entry name" value="Putative DNA-binding domain"/>
    <property type="match status" value="1"/>
</dbReference>
<evidence type="ECO:0000256" key="12">
    <source>
        <dbReference type="ARBA" id="ARBA00022917"/>
    </source>
</evidence>
<dbReference type="InterPro" id="IPR045060">
    <property type="entry name" value="Phe-tRNA-ligase_IIc_bsu"/>
</dbReference>
<dbReference type="InterPro" id="IPR020825">
    <property type="entry name" value="Phe-tRNA_synthase-like_B3/B4"/>
</dbReference>
<feature type="binding site" evidence="15">
    <location>
        <position position="480"/>
    </location>
    <ligand>
        <name>Mg(2+)</name>
        <dbReference type="ChEBI" id="CHEBI:18420"/>
        <note>shared with alpha subunit</note>
    </ligand>
</feature>
<evidence type="ECO:0000256" key="15">
    <source>
        <dbReference type="HAMAP-Rule" id="MF_00283"/>
    </source>
</evidence>